<comment type="caution">
    <text evidence="1">The sequence shown here is derived from an EMBL/GenBank/DDBJ whole genome shotgun (WGS) entry which is preliminary data.</text>
</comment>
<protein>
    <submittedName>
        <fullName evidence="1">Uncharacterized protein</fullName>
    </submittedName>
</protein>
<proteinExistence type="predicted"/>
<accession>A0AAJ0DC40</accession>
<sequence length="225" mass="25028">MPLPNGHVKKVIAIAAPTSEEDRSEEYRFMGSLIYELGSGIPLVKMLDGAKTTSHMDILPYIRDERMQTIFYTPKHACAFVDDPDVADVVVYIVQAVATKPDVTKVINASQTKAVNKGTALVVVIDDMQKTDWNYDSFRRLSTIIYNTIEEACGKTLPVIVVSERFPWLFQQTTSFTESEEEVRLTFLRTATRATQATGVTTSSTSDIRMPNPEVFTSDGASFKA</sequence>
<name>A0AAJ0DC40_9PEZI</name>
<evidence type="ECO:0000313" key="1">
    <source>
        <dbReference type="EMBL" id="KAK3046996.1"/>
    </source>
</evidence>
<dbReference type="EMBL" id="JAWDJX010000071">
    <property type="protein sequence ID" value="KAK3046996.1"/>
    <property type="molecule type" value="Genomic_DNA"/>
</dbReference>
<organism evidence="1 2">
    <name type="scientific">Extremus antarcticus</name>
    <dbReference type="NCBI Taxonomy" id="702011"/>
    <lineage>
        <taxon>Eukaryota</taxon>
        <taxon>Fungi</taxon>
        <taxon>Dikarya</taxon>
        <taxon>Ascomycota</taxon>
        <taxon>Pezizomycotina</taxon>
        <taxon>Dothideomycetes</taxon>
        <taxon>Dothideomycetidae</taxon>
        <taxon>Mycosphaerellales</taxon>
        <taxon>Extremaceae</taxon>
        <taxon>Extremus</taxon>
    </lineage>
</organism>
<gene>
    <name evidence="1" type="ORF">LTR09_011565</name>
</gene>
<reference evidence="1" key="1">
    <citation type="submission" date="2023-04" db="EMBL/GenBank/DDBJ databases">
        <title>Black Yeasts Isolated from many extreme environments.</title>
        <authorList>
            <person name="Coleine C."/>
            <person name="Stajich J.E."/>
            <person name="Selbmann L."/>
        </authorList>
    </citation>
    <scope>NUCLEOTIDE SEQUENCE</scope>
    <source>
        <strain evidence="1">CCFEE 5312</strain>
    </source>
</reference>
<dbReference type="Proteomes" id="UP001271007">
    <property type="component" value="Unassembled WGS sequence"/>
</dbReference>
<keyword evidence="2" id="KW-1185">Reference proteome</keyword>
<dbReference type="AlphaFoldDB" id="A0AAJ0DC40"/>
<evidence type="ECO:0000313" key="2">
    <source>
        <dbReference type="Proteomes" id="UP001271007"/>
    </source>
</evidence>